<reference evidence="2" key="1">
    <citation type="submission" date="2021-05" db="EMBL/GenBank/DDBJ databases">
        <authorList>
            <person name="Pietrasiak N."/>
            <person name="Ward R."/>
            <person name="Stajich J.E."/>
            <person name="Kurbessoian T."/>
        </authorList>
    </citation>
    <scope>NUCLEOTIDE SEQUENCE</scope>
    <source>
        <strain evidence="2">GSE-NOS-MK-12-04C</strain>
    </source>
</reference>
<accession>A0A951QSZ7</accession>
<dbReference type="Proteomes" id="UP000729701">
    <property type="component" value="Unassembled WGS sequence"/>
</dbReference>
<feature type="domain" description="DUF4114" evidence="1">
    <location>
        <begin position="136"/>
        <end position="204"/>
    </location>
</feature>
<comment type="caution">
    <text evidence="2">The sequence shown here is derived from an EMBL/GenBank/DDBJ whole genome shotgun (WGS) entry which is preliminary data.</text>
</comment>
<name>A0A951QSZ7_9CYAN</name>
<dbReference type="AlphaFoldDB" id="A0A951QSZ7"/>
<proteinExistence type="predicted"/>
<dbReference type="Pfam" id="PF13448">
    <property type="entry name" value="DUF4114"/>
    <property type="match status" value="2"/>
</dbReference>
<dbReference type="InterPro" id="IPR025193">
    <property type="entry name" value="DUF4114"/>
</dbReference>
<evidence type="ECO:0000313" key="2">
    <source>
        <dbReference type="EMBL" id="MBW4671657.1"/>
    </source>
</evidence>
<feature type="domain" description="DUF4114" evidence="1">
    <location>
        <begin position="302"/>
        <end position="373"/>
    </location>
</feature>
<sequence length="376" mass="39849">MGPKLADGRQSIVLVSDNNFGATQYTQILTLGADLVPTPIPVEATLTKSADNDVFTLKGGSGKPKLQVSLTGRNSNLVNELGVFAVDDATGKIDGIAPGATGYAEKALARGRVILSAISNVPNGFNPNEIGRSLEFADGNNVRFYLVKDSTTDSVISGKTPSSNVIFSSPTTQKVTDLTNSNFTLAFEDGSGAADFQDLVVKIEPSNQALPLGVGLQGKQEGEVLDLRGLSGNVKANFSVNREAAFNNLVGFYKVDDETGRIGNLKPSDAGYAQQAMRQRIAEIDLRVDNQGTAVFDNKQLAGGSILAPFMIANGATIDQVLNNQTNNVYFAYLGANSDKVDHIRLLGNNTFGFEDLASGGDFDYNDVIVRANLTV</sequence>
<evidence type="ECO:0000259" key="1">
    <source>
        <dbReference type="Pfam" id="PF13448"/>
    </source>
</evidence>
<organism evidence="2 3">
    <name type="scientific">Cyanomargarita calcarea GSE-NOS-MK-12-04C</name>
    <dbReference type="NCBI Taxonomy" id="2839659"/>
    <lineage>
        <taxon>Bacteria</taxon>
        <taxon>Bacillati</taxon>
        <taxon>Cyanobacteriota</taxon>
        <taxon>Cyanophyceae</taxon>
        <taxon>Nostocales</taxon>
        <taxon>Cyanomargaritaceae</taxon>
        <taxon>Cyanomargarita</taxon>
    </lineage>
</organism>
<gene>
    <name evidence="2" type="ORF">KME60_30585</name>
</gene>
<reference evidence="2" key="2">
    <citation type="journal article" date="2022" name="Microbiol. Resour. Announc.">
        <title>Metagenome Sequencing to Explore Phylogenomics of Terrestrial Cyanobacteria.</title>
        <authorList>
            <person name="Ward R.D."/>
            <person name="Stajich J.E."/>
            <person name="Johansen J.R."/>
            <person name="Huntemann M."/>
            <person name="Clum A."/>
            <person name="Foster B."/>
            <person name="Foster B."/>
            <person name="Roux S."/>
            <person name="Palaniappan K."/>
            <person name="Varghese N."/>
            <person name="Mukherjee S."/>
            <person name="Reddy T.B.K."/>
            <person name="Daum C."/>
            <person name="Copeland A."/>
            <person name="Chen I.A."/>
            <person name="Ivanova N.N."/>
            <person name="Kyrpides N.C."/>
            <person name="Shapiro N."/>
            <person name="Eloe-Fadrosh E.A."/>
            <person name="Pietrasiak N."/>
        </authorList>
    </citation>
    <scope>NUCLEOTIDE SEQUENCE</scope>
    <source>
        <strain evidence="2">GSE-NOS-MK-12-04C</strain>
    </source>
</reference>
<dbReference type="EMBL" id="JAHHGZ010000050">
    <property type="protein sequence ID" value="MBW4671657.1"/>
    <property type="molecule type" value="Genomic_DNA"/>
</dbReference>
<protein>
    <submittedName>
        <fullName evidence="2">DUF4114 domain-containing protein</fullName>
    </submittedName>
</protein>
<evidence type="ECO:0000313" key="3">
    <source>
        <dbReference type="Proteomes" id="UP000729701"/>
    </source>
</evidence>